<evidence type="ECO:0000313" key="1">
    <source>
        <dbReference type="EMBL" id="SVC50361.1"/>
    </source>
</evidence>
<name>A0A382MSR2_9ZZZZ</name>
<dbReference type="InterPro" id="IPR036968">
    <property type="entry name" value="Enolpyruvate_Tfrase_sf"/>
</dbReference>
<accession>A0A382MSR2</accession>
<protein>
    <recommendedName>
        <fullName evidence="2">Enolpyruvate transferase domain-containing protein</fullName>
    </recommendedName>
</protein>
<evidence type="ECO:0008006" key="2">
    <source>
        <dbReference type="Google" id="ProtNLM"/>
    </source>
</evidence>
<dbReference type="EMBL" id="UINC01094809">
    <property type="protein sequence ID" value="SVC50361.1"/>
    <property type="molecule type" value="Genomic_DNA"/>
</dbReference>
<organism evidence="1">
    <name type="scientific">marine metagenome</name>
    <dbReference type="NCBI Taxonomy" id="408172"/>
    <lineage>
        <taxon>unclassified sequences</taxon>
        <taxon>metagenomes</taxon>
        <taxon>ecological metagenomes</taxon>
    </lineage>
</organism>
<proteinExistence type="predicted"/>
<gene>
    <name evidence="1" type="ORF">METZ01_LOCUS303215</name>
</gene>
<dbReference type="GO" id="GO:0016765">
    <property type="term" value="F:transferase activity, transferring alkyl or aryl (other than methyl) groups"/>
    <property type="evidence" value="ECO:0007669"/>
    <property type="project" value="InterPro"/>
</dbReference>
<dbReference type="Gene3D" id="3.65.10.10">
    <property type="entry name" value="Enolpyruvate transferase domain"/>
    <property type="match status" value="1"/>
</dbReference>
<dbReference type="AlphaFoldDB" id="A0A382MSR2"/>
<reference evidence="1" key="1">
    <citation type="submission" date="2018-05" db="EMBL/GenBank/DDBJ databases">
        <authorList>
            <person name="Lanie J.A."/>
            <person name="Ng W.-L."/>
            <person name="Kazmierczak K.M."/>
            <person name="Andrzejewski T.M."/>
            <person name="Davidsen T.M."/>
            <person name="Wayne K.J."/>
            <person name="Tettelin H."/>
            <person name="Glass J.I."/>
            <person name="Rusch D."/>
            <person name="Podicherti R."/>
            <person name="Tsui H.-C.T."/>
            <person name="Winkler M.E."/>
        </authorList>
    </citation>
    <scope>NUCLEOTIDE SEQUENCE</scope>
</reference>
<feature type="non-terminal residue" evidence="1">
    <location>
        <position position="1"/>
    </location>
</feature>
<sequence>HLRDVTTMIELLGTLGVEVVVDERMNVEIHANTINCF</sequence>